<dbReference type="Proteomes" id="UP000238982">
    <property type="component" value="Unassembled WGS sequence"/>
</dbReference>
<evidence type="ECO:0000313" key="2">
    <source>
        <dbReference type="EMBL" id="PRF59171.1"/>
    </source>
</evidence>
<protein>
    <submittedName>
        <fullName evidence="2">Uncharacterized protein</fullName>
    </submittedName>
</protein>
<evidence type="ECO:0000256" key="1">
    <source>
        <dbReference type="SAM" id="MobiDB-lite"/>
    </source>
</evidence>
<name>A0A2S9MKV7_9BURK</name>
<proteinExistence type="predicted"/>
<dbReference type="EMBL" id="PVGH01000068">
    <property type="protein sequence ID" value="PRF59171.1"/>
    <property type="molecule type" value="Genomic_DNA"/>
</dbReference>
<reference evidence="2 3" key="1">
    <citation type="submission" date="2018-03" db="EMBL/GenBank/DDBJ databases">
        <authorList>
            <person name="Keele B.F."/>
        </authorList>
    </citation>
    <scope>NUCLEOTIDE SEQUENCE [LARGE SCALE GENOMIC DNA]</scope>
    <source>
        <strain evidence="2 3">AU19729</strain>
    </source>
</reference>
<sequence length="72" mass="8038">MTWSAAGAEAKNYSSASRRRDLLPPPDTPRPSDIAIGHVAPARIRYNVRLLRFPVSCLPMRALQRPPCRLKA</sequence>
<comment type="caution">
    <text evidence="2">The sequence shown here is derived from an EMBL/GenBank/DDBJ whole genome shotgun (WGS) entry which is preliminary data.</text>
</comment>
<dbReference type="AlphaFoldDB" id="A0A2S9MKV7"/>
<accession>A0A2S9MKV7</accession>
<gene>
    <name evidence="2" type="ORF">C6Q15_17860</name>
</gene>
<evidence type="ECO:0000313" key="3">
    <source>
        <dbReference type="Proteomes" id="UP000238982"/>
    </source>
</evidence>
<feature type="region of interest" description="Disordered" evidence="1">
    <location>
        <begin position="1"/>
        <end position="34"/>
    </location>
</feature>
<organism evidence="2 3">
    <name type="scientific">Burkholderia multivorans</name>
    <dbReference type="NCBI Taxonomy" id="87883"/>
    <lineage>
        <taxon>Bacteria</taxon>
        <taxon>Pseudomonadati</taxon>
        <taxon>Pseudomonadota</taxon>
        <taxon>Betaproteobacteria</taxon>
        <taxon>Burkholderiales</taxon>
        <taxon>Burkholderiaceae</taxon>
        <taxon>Burkholderia</taxon>
        <taxon>Burkholderia cepacia complex</taxon>
    </lineage>
</organism>